<dbReference type="EMBL" id="AZIL01000045">
    <property type="protein sequence ID" value="EWM30133.1"/>
    <property type="molecule type" value="Genomic_DNA"/>
</dbReference>
<name>W7U2W6_9STRA</name>
<reference evidence="2 3" key="1">
    <citation type="journal article" date="2014" name="Mol. Plant">
        <title>Chromosome Scale Genome Assembly and Transcriptome Profiling of Nannochloropsis gaditana in Nitrogen Depletion.</title>
        <authorList>
            <person name="Corteggiani Carpinelli E."/>
            <person name="Telatin A."/>
            <person name="Vitulo N."/>
            <person name="Forcato C."/>
            <person name="D'Angelo M."/>
            <person name="Schiavon R."/>
            <person name="Vezzi A."/>
            <person name="Giacometti G.M."/>
            <person name="Morosinotto T."/>
            <person name="Valle G."/>
        </authorList>
    </citation>
    <scope>NUCLEOTIDE SEQUENCE [LARGE SCALE GENOMIC DNA]</scope>
    <source>
        <strain evidence="2 3">B-31</strain>
    </source>
</reference>
<organism evidence="2 3">
    <name type="scientific">Nannochloropsis gaditana</name>
    <dbReference type="NCBI Taxonomy" id="72520"/>
    <lineage>
        <taxon>Eukaryota</taxon>
        <taxon>Sar</taxon>
        <taxon>Stramenopiles</taxon>
        <taxon>Ochrophyta</taxon>
        <taxon>Eustigmatophyceae</taxon>
        <taxon>Eustigmatales</taxon>
        <taxon>Monodopsidaceae</taxon>
        <taxon>Nannochloropsis</taxon>
    </lineage>
</organism>
<dbReference type="Gene3D" id="3.30.1640.10">
    <property type="entry name" value="mini-chromosome maintenance (MCM) complex, chain A, domain 1"/>
    <property type="match status" value="1"/>
</dbReference>
<evidence type="ECO:0000313" key="2">
    <source>
        <dbReference type="EMBL" id="EWM30133.1"/>
    </source>
</evidence>
<gene>
    <name evidence="2" type="ORF">Naga_100332g1</name>
</gene>
<accession>W7U2W6</accession>
<dbReference type="AlphaFoldDB" id="W7U2W6"/>
<dbReference type="SUPFAM" id="SSF50249">
    <property type="entry name" value="Nucleic acid-binding proteins"/>
    <property type="match status" value="1"/>
</dbReference>
<dbReference type="OrthoDB" id="1882346at2759"/>
<evidence type="ECO:0000313" key="3">
    <source>
        <dbReference type="Proteomes" id="UP000019335"/>
    </source>
</evidence>
<evidence type="ECO:0000259" key="1">
    <source>
        <dbReference type="Pfam" id="PF14551"/>
    </source>
</evidence>
<proteinExistence type="predicted"/>
<dbReference type="InterPro" id="IPR012340">
    <property type="entry name" value="NA-bd_OB-fold"/>
</dbReference>
<dbReference type="InterPro" id="IPR027925">
    <property type="entry name" value="MCM_N"/>
</dbReference>
<keyword evidence="3" id="KW-1185">Reference proteome</keyword>
<dbReference type="Pfam" id="PF14551">
    <property type="entry name" value="MCM_N"/>
    <property type="match status" value="1"/>
</dbReference>
<comment type="caution">
    <text evidence="2">The sequence shown here is derived from an EMBL/GenBank/DDBJ whole genome shotgun (WGS) entry which is preliminary data.</text>
</comment>
<protein>
    <submittedName>
        <fullName evidence="2">Dna replication licensing factor mcm3</fullName>
    </submittedName>
</protein>
<sequence length="156" mass="17746">MNDVLNQDHQPEELRRVRVDMGTLDRHKQQFVEFLEAEDGPANYKDSIAHTLSKKGRRVVVNLNDLREFDVELARRVITSPLEYLLALETAVKEVAQRLDPSFGKLLSQHDQLKVGFDGAFGRNHVSPRGLTSRVGGREGERDDVSQRDVCALHRC</sequence>
<dbReference type="Proteomes" id="UP000019335">
    <property type="component" value="Chromosome 1"/>
</dbReference>
<feature type="domain" description="MCM N-terminal" evidence="1">
    <location>
        <begin position="28"/>
        <end position="101"/>
    </location>
</feature>